<dbReference type="EMBL" id="JQCR01000002">
    <property type="protein sequence ID" value="KGE20127.1"/>
    <property type="molecule type" value="Genomic_DNA"/>
</dbReference>
<dbReference type="GO" id="GO:0005886">
    <property type="term" value="C:plasma membrane"/>
    <property type="evidence" value="ECO:0007669"/>
    <property type="project" value="TreeGrafter"/>
</dbReference>
<accession>A0A098MF04</accession>
<comment type="caution">
    <text evidence="12">The sequence shown here is derived from an EMBL/GenBank/DDBJ whole genome shotgun (WGS) entry which is preliminary data.</text>
</comment>
<keyword evidence="9" id="KW-0902">Two-component regulatory system</keyword>
<dbReference type="SUPFAM" id="SSF47384">
    <property type="entry name" value="Homodimeric domain of signal transducing histidine kinase"/>
    <property type="match status" value="1"/>
</dbReference>
<dbReference type="PANTHER" id="PTHR45453:SF1">
    <property type="entry name" value="PHOSPHATE REGULON SENSOR PROTEIN PHOR"/>
    <property type="match status" value="1"/>
</dbReference>
<dbReference type="InterPro" id="IPR036890">
    <property type="entry name" value="HATPase_C_sf"/>
</dbReference>
<keyword evidence="5" id="KW-0808">Transferase</keyword>
<dbReference type="InterPro" id="IPR004358">
    <property type="entry name" value="Sig_transdc_His_kin-like_C"/>
</dbReference>
<reference evidence="12 13" key="2">
    <citation type="submission" date="2014-10" db="EMBL/GenBank/DDBJ databases">
        <title>Comparative genomics of the Paenibacillus odorifer group.</title>
        <authorList>
            <person name="Tsai Y.-C."/>
            <person name="Martin N."/>
            <person name="Korlach J."/>
            <person name="Wiedmann M."/>
        </authorList>
    </citation>
    <scope>NUCLEOTIDE SEQUENCE [LARGE SCALE GENOMIC DNA]</scope>
    <source>
        <strain evidence="12 13">DSM 18334</strain>
    </source>
</reference>
<dbReference type="Pfam" id="PF00512">
    <property type="entry name" value="HisKA"/>
    <property type="match status" value="1"/>
</dbReference>
<dbReference type="InterPro" id="IPR036097">
    <property type="entry name" value="HisK_dim/P_sf"/>
</dbReference>
<sequence length="581" mass="65905">MIRRRFAVRFAWQMAVTGVMLAVLAIIIVIWMLKKFEDIEISRNFAPMGISRLISEADIDSNGLIVNSVLLQRLKEDGGWLQSLDEKGNVLQSFNTPNDLPARYVPGQLIDYWLGNEPFPYRLGLWIQEKDKHLYTMLYGERSTKVDLMQRLIADGKIMDDQIQFSNSTIVQLDQMGSWVQVLDREGVEVASWRKPGNTPSSYTLQELAMRTHNQALDGLGMDTQYDPITGLTWAVQYPMDITKNQAARIPMLNSESGVMIFGIGAFLLSAFVLFILLSLWYANRFGSPVLYILNWIQRLGKGDYSEHVRANNERRNRKGDWKRGYRIFGEVMDSIDSLAIELRTAKDAEEQTQRNREEWIAGVTHDMKTPLSSIQGYAHMLEAEKYSWSEEEVRQFASTILEKTVYMNKLINDLTLTYRLRNGVIPVTFEELDICVLLSESVVLATSHLQYEGSQIRCITPSTSIMAAVYPPWFERVVDNIIANAIFHNSSGTGMIIELIEMPEKGWRIDFRDDGQGMDPQTIARLFDRYYRGTNTDSSIEGSGLGMVITKELVQAMGGRIAVSSQVGEGTVISTIYTGA</sequence>
<dbReference type="RefSeq" id="WP_036652059.1">
    <property type="nucleotide sequence ID" value="NZ_JQCR01000002.1"/>
</dbReference>
<dbReference type="Proteomes" id="UP000029734">
    <property type="component" value="Unassembled WGS sequence"/>
</dbReference>
<dbReference type="GO" id="GO:0016036">
    <property type="term" value="P:cellular response to phosphate starvation"/>
    <property type="evidence" value="ECO:0007669"/>
    <property type="project" value="TreeGrafter"/>
</dbReference>
<evidence type="ECO:0000256" key="10">
    <source>
        <dbReference type="SAM" id="Phobius"/>
    </source>
</evidence>
<evidence type="ECO:0000256" key="8">
    <source>
        <dbReference type="ARBA" id="ARBA00022840"/>
    </source>
</evidence>
<evidence type="ECO:0000313" key="13">
    <source>
        <dbReference type="Proteomes" id="UP000029734"/>
    </source>
</evidence>
<keyword evidence="10" id="KW-1133">Transmembrane helix</keyword>
<evidence type="ECO:0000259" key="11">
    <source>
        <dbReference type="PROSITE" id="PS50109"/>
    </source>
</evidence>
<organism evidence="12 13">
    <name type="scientific">Paenibacillus wynnii</name>
    <dbReference type="NCBI Taxonomy" id="268407"/>
    <lineage>
        <taxon>Bacteria</taxon>
        <taxon>Bacillati</taxon>
        <taxon>Bacillota</taxon>
        <taxon>Bacilli</taxon>
        <taxon>Bacillales</taxon>
        <taxon>Paenibacillaceae</taxon>
        <taxon>Paenibacillus</taxon>
    </lineage>
</organism>
<dbReference type="PRINTS" id="PR00344">
    <property type="entry name" value="BCTRLSENSOR"/>
</dbReference>
<dbReference type="SMART" id="SM00387">
    <property type="entry name" value="HATPase_c"/>
    <property type="match status" value="1"/>
</dbReference>
<dbReference type="STRING" id="268407.PWYN_12905"/>
<protein>
    <recommendedName>
        <fullName evidence="3">histidine kinase</fullName>
        <ecNumber evidence="3">2.7.13.3</ecNumber>
    </recommendedName>
</protein>
<dbReference type="GO" id="GO:0000155">
    <property type="term" value="F:phosphorelay sensor kinase activity"/>
    <property type="evidence" value="ECO:0007669"/>
    <property type="project" value="InterPro"/>
</dbReference>
<dbReference type="PANTHER" id="PTHR45453">
    <property type="entry name" value="PHOSPHATE REGULON SENSOR PROTEIN PHOR"/>
    <property type="match status" value="1"/>
</dbReference>
<keyword evidence="10" id="KW-0812">Transmembrane</keyword>
<gene>
    <name evidence="12" type="ORF">PWYN_12905</name>
</gene>
<evidence type="ECO:0000256" key="6">
    <source>
        <dbReference type="ARBA" id="ARBA00022741"/>
    </source>
</evidence>
<dbReference type="AlphaFoldDB" id="A0A098MF04"/>
<comment type="catalytic activity">
    <reaction evidence="1">
        <text>ATP + protein L-histidine = ADP + protein N-phospho-L-histidine.</text>
        <dbReference type="EC" id="2.7.13.3"/>
    </reaction>
</comment>
<evidence type="ECO:0000256" key="9">
    <source>
        <dbReference type="ARBA" id="ARBA00023012"/>
    </source>
</evidence>
<keyword evidence="8" id="KW-0067">ATP-binding</keyword>
<dbReference type="InterPro" id="IPR050351">
    <property type="entry name" value="BphY/WalK/GraS-like"/>
</dbReference>
<dbReference type="CDD" id="cd00082">
    <property type="entry name" value="HisKA"/>
    <property type="match status" value="1"/>
</dbReference>
<evidence type="ECO:0000256" key="1">
    <source>
        <dbReference type="ARBA" id="ARBA00000085"/>
    </source>
</evidence>
<dbReference type="GO" id="GO:0004721">
    <property type="term" value="F:phosphoprotein phosphatase activity"/>
    <property type="evidence" value="ECO:0007669"/>
    <property type="project" value="TreeGrafter"/>
</dbReference>
<feature type="transmembrane region" description="Helical" evidence="10">
    <location>
        <begin position="259"/>
        <end position="283"/>
    </location>
</feature>
<dbReference type="SUPFAM" id="SSF55874">
    <property type="entry name" value="ATPase domain of HSP90 chaperone/DNA topoisomerase II/histidine kinase"/>
    <property type="match status" value="1"/>
</dbReference>
<keyword evidence="13" id="KW-1185">Reference proteome</keyword>
<dbReference type="Gene3D" id="1.10.287.130">
    <property type="match status" value="1"/>
</dbReference>
<evidence type="ECO:0000256" key="4">
    <source>
        <dbReference type="ARBA" id="ARBA00022553"/>
    </source>
</evidence>
<dbReference type="PROSITE" id="PS50109">
    <property type="entry name" value="HIS_KIN"/>
    <property type="match status" value="1"/>
</dbReference>
<dbReference type="Pfam" id="PF02518">
    <property type="entry name" value="HATPase_c"/>
    <property type="match status" value="1"/>
</dbReference>
<comment type="subcellular location">
    <subcellularLocation>
        <location evidence="2">Membrane</location>
    </subcellularLocation>
</comment>
<feature type="transmembrane region" description="Helical" evidence="10">
    <location>
        <begin position="12"/>
        <end position="33"/>
    </location>
</feature>
<evidence type="ECO:0000256" key="7">
    <source>
        <dbReference type="ARBA" id="ARBA00022777"/>
    </source>
</evidence>
<name>A0A098MF04_9BACL</name>
<dbReference type="GO" id="GO:0005524">
    <property type="term" value="F:ATP binding"/>
    <property type="evidence" value="ECO:0007669"/>
    <property type="project" value="UniProtKB-KW"/>
</dbReference>
<evidence type="ECO:0000256" key="5">
    <source>
        <dbReference type="ARBA" id="ARBA00022679"/>
    </source>
</evidence>
<dbReference type="InterPro" id="IPR005467">
    <property type="entry name" value="His_kinase_dom"/>
</dbReference>
<dbReference type="InterPro" id="IPR003594">
    <property type="entry name" value="HATPase_dom"/>
</dbReference>
<evidence type="ECO:0000256" key="3">
    <source>
        <dbReference type="ARBA" id="ARBA00012438"/>
    </source>
</evidence>
<keyword evidence="10" id="KW-0472">Membrane</keyword>
<dbReference type="eggNOG" id="COG2205">
    <property type="taxonomic scope" value="Bacteria"/>
</dbReference>
<dbReference type="OrthoDB" id="368131at2"/>
<proteinExistence type="predicted"/>
<keyword evidence="4" id="KW-0597">Phosphoprotein</keyword>
<evidence type="ECO:0000256" key="2">
    <source>
        <dbReference type="ARBA" id="ARBA00004370"/>
    </source>
</evidence>
<dbReference type="SMART" id="SM00388">
    <property type="entry name" value="HisKA"/>
    <property type="match status" value="1"/>
</dbReference>
<feature type="domain" description="Histidine kinase" evidence="11">
    <location>
        <begin position="363"/>
        <end position="581"/>
    </location>
</feature>
<keyword evidence="7" id="KW-0418">Kinase</keyword>
<dbReference type="InterPro" id="IPR003661">
    <property type="entry name" value="HisK_dim/P_dom"/>
</dbReference>
<evidence type="ECO:0000313" key="12">
    <source>
        <dbReference type="EMBL" id="KGE20127.1"/>
    </source>
</evidence>
<reference evidence="12 13" key="1">
    <citation type="submission" date="2014-08" db="EMBL/GenBank/DDBJ databases">
        <authorList>
            <person name="den Bakker H.C."/>
        </authorList>
    </citation>
    <scope>NUCLEOTIDE SEQUENCE [LARGE SCALE GENOMIC DNA]</scope>
    <source>
        <strain evidence="12 13">DSM 18334</strain>
    </source>
</reference>
<keyword evidence="6" id="KW-0547">Nucleotide-binding</keyword>
<dbReference type="Gene3D" id="3.30.565.10">
    <property type="entry name" value="Histidine kinase-like ATPase, C-terminal domain"/>
    <property type="match status" value="1"/>
</dbReference>
<dbReference type="EC" id="2.7.13.3" evidence="3"/>